<dbReference type="Proteomes" id="UP001642360">
    <property type="component" value="Unassembled WGS sequence"/>
</dbReference>
<keyword evidence="3" id="KW-1185">Reference proteome</keyword>
<name>A0ABC8SXD3_9AQUA</name>
<dbReference type="EMBL" id="CAUOFW020003752">
    <property type="protein sequence ID" value="CAK9161857.1"/>
    <property type="molecule type" value="Genomic_DNA"/>
</dbReference>
<feature type="compositionally biased region" description="Basic residues" evidence="1">
    <location>
        <begin position="60"/>
        <end position="76"/>
    </location>
</feature>
<proteinExistence type="predicted"/>
<comment type="caution">
    <text evidence="2">The sequence shown here is derived from an EMBL/GenBank/DDBJ whole genome shotgun (WGS) entry which is preliminary data.</text>
</comment>
<sequence>MEGGESVLDAIFEEDNLEDAQDIEMLDVEEGELVEQTAPIDLGENAGRDANIINQDSRSKNPRRRNKKRKNKRKKAVQGQMPQTSTDLC</sequence>
<dbReference type="AlphaFoldDB" id="A0ABC8SXD3"/>
<reference evidence="2 3" key="1">
    <citation type="submission" date="2024-02" db="EMBL/GenBank/DDBJ databases">
        <authorList>
            <person name="Vignale AGUSTIN F."/>
            <person name="Sosa J E."/>
            <person name="Modenutti C."/>
        </authorList>
    </citation>
    <scope>NUCLEOTIDE SEQUENCE [LARGE SCALE GENOMIC DNA]</scope>
</reference>
<evidence type="ECO:0000313" key="2">
    <source>
        <dbReference type="EMBL" id="CAK9161857.1"/>
    </source>
</evidence>
<feature type="compositionally biased region" description="Polar residues" evidence="1">
    <location>
        <begin position="80"/>
        <end position="89"/>
    </location>
</feature>
<feature type="region of interest" description="Disordered" evidence="1">
    <location>
        <begin position="37"/>
        <end position="89"/>
    </location>
</feature>
<gene>
    <name evidence="2" type="ORF">ILEXP_LOCUS30684</name>
</gene>
<protein>
    <submittedName>
        <fullName evidence="2">Uncharacterized protein</fullName>
    </submittedName>
</protein>
<organism evidence="2 3">
    <name type="scientific">Ilex paraguariensis</name>
    <name type="common">yerba mate</name>
    <dbReference type="NCBI Taxonomy" id="185542"/>
    <lineage>
        <taxon>Eukaryota</taxon>
        <taxon>Viridiplantae</taxon>
        <taxon>Streptophyta</taxon>
        <taxon>Embryophyta</taxon>
        <taxon>Tracheophyta</taxon>
        <taxon>Spermatophyta</taxon>
        <taxon>Magnoliopsida</taxon>
        <taxon>eudicotyledons</taxon>
        <taxon>Gunneridae</taxon>
        <taxon>Pentapetalae</taxon>
        <taxon>asterids</taxon>
        <taxon>campanulids</taxon>
        <taxon>Aquifoliales</taxon>
        <taxon>Aquifoliaceae</taxon>
        <taxon>Ilex</taxon>
    </lineage>
</organism>
<evidence type="ECO:0000256" key="1">
    <source>
        <dbReference type="SAM" id="MobiDB-lite"/>
    </source>
</evidence>
<evidence type="ECO:0000313" key="3">
    <source>
        <dbReference type="Proteomes" id="UP001642360"/>
    </source>
</evidence>
<accession>A0ABC8SXD3</accession>